<accession>A0A0J1BID3</accession>
<evidence type="ECO:0000256" key="1">
    <source>
        <dbReference type="ARBA" id="ARBA00004141"/>
    </source>
</evidence>
<keyword evidence="4 6" id="KW-0472">Membrane</keyword>
<keyword evidence="2 6" id="KW-0812">Transmembrane</keyword>
<feature type="transmembrane region" description="Helical" evidence="6">
    <location>
        <begin position="136"/>
        <end position="155"/>
    </location>
</feature>
<evidence type="ECO:0000256" key="4">
    <source>
        <dbReference type="ARBA" id="ARBA00023136"/>
    </source>
</evidence>
<dbReference type="EMBL" id="LECT01000015">
    <property type="protein sequence ID" value="KLU06302.1"/>
    <property type="molecule type" value="Genomic_DNA"/>
</dbReference>
<feature type="transmembrane region" description="Helical" evidence="6">
    <location>
        <begin position="20"/>
        <end position="38"/>
    </location>
</feature>
<feature type="transmembrane region" description="Helical" evidence="6">
    <location>
        <begin position="247"/>
        <end position="268"/>
    </location>
</feature>
<dbReference type="PANTHER" id="PTHR37422">
    <property type="entry name" value="TEICHURONIC ACID BIOSYNTHESIS PROTEIN TUAE"/>
    <property type="match status" value="1"/>
</dbReference>
<evidence type="ECO:0000256" key="6">
    <source>
        <dbReference type="SAM" id="Phobius"/>
    </source>
</evidence>
<dbReference type="GO" id="GO:0016020">
    <property type="term" value="C:membrane"/>
    <property type="evidence" value="ECO:0007669"/>
    <property type="project" value="UniProtKB-SubCell"/>
</dbReference>
<dbReference type="STRING" id="595434.RISK_001513"/>
<feature type="domain" description="O-antigen ligase-related" evidence="7">
    <location>
        <begin position="212"/>
        <end position="352"/>
    </location>
</feature>
<keyword evidence="3 6" id="KW-1133">Transmembrane helix</keyword>
<evidence type="ECO:0000256" key="5">
    <source>
        <dbReference type="SAM" id="MobiDB-lite"/>
    </source>
</evidence>
<evidence type="ECO:0000259" key="7">
    <source>
        <dbReference type="Pfam" id="PF04932"/>
    </source>
</evidence>
<dbReference type="Pfam" id="PF04932">
    <property type="entry name" value="Wzy_C"/>
    <property type="match status" value="1"/>
</dbReference>
<sequence>MLQLTQQIRSAWRNSSYLSLTSWLVVALSTFFGPLDIGSDATAMTVGLDIRVACKLVVAGAAFLVGAYGLLTSANVRQTLTTMPPVVVLAILMLVGLATPIAISGSSLPAALINVAYVVFLVVALFAIGLRGVVTAVLVGVTATMGLALFLYVFVPKYGMFPELLADGLVVNRMSGTAHPNAVGRAMVLGVIATLYLFRSGTLRLNVALPVAACFALSAYLAWSRTALLAGAFGVSILFLDHLRGRVGVSAIALIALLGVVGMTFLYATGREDQFVGKVLEKVSKSGDAEEITSGTGRSEIWTKAIGLIWERPIIGHGFNAAPILMLEYSQATHNAVLHASLAGGLIAGALMAGLLFWNVCLVFVGEHLLIRAFSAFTILSCMTEDTVLEIFPGPCTLVWMTCIFYPVLVDARQLDAAEAERSQRDAAETSTDYAGSPGVWGAS</sequence>
<protein>
    <submittedName>
        <fullName evidence="8">Transmembrane protein</fullName>
    </submittedName>
</protein>
<dbReference type="InterPro" id="IPR051533">
    <property type="entry name" value="WaaL-like"/>
</dbReference>
<evidence type="ECO:0000313" key="8">
    <source>
        <dbReference type="EMBL" id="KLU06302.1"/>
    </source>
</evidence>
<feature type="region of interest" description="Disordered" evidence="5">
    <location>
        <begin position="421"/>
        <end position="444"/>
    </location>
</feature>
<organism evidence="8 9">
    <name type="scientific">Rhodopirellula islandica</name>
    <dbReference type="NCBI Taxonomy" id="595434"/>
    <lineage>
        <taxon>Bacteria</taxon>
        <taxon>Pseudomonadati</taxon>
        <taxon>Planctomycetota</taxon>
        <taxon>Planctomycetia</taxon>
        <taxon>Pirellulales</taxon>
        <taxon>Pirellulaceae</taxon>
        <taxon>Rhodopirellula</taxon>
    </lineage>
</organism>
<dbReference type="PANTHER" id="PTHR37422:SF13">
    <property type="entry name" value="LIPOPOLYSACCHARIDE BIOSYNTHESIS PROTEIN PA4999-RELATED"/>
    <property type="match status" value="1"/>
</dbReference>
<dbReference type="AlphaFoldDB" id="A0A0J1BID3"/>
<feature type="transmembrane region" description="Helical" evidence="6">
    <location>
        <begin position="182"/>
        <end position="199"/>
    </location>
</feature>
<reference evidence="8" key="1">
    <citation type="submission" date="2015-05" db="EMBL/GenBank/DDBJ databases">
        <title>Permanent draft genome of Rhodopirellula islandicus K833.</title>
        <authorList>
            <person name="Kizina J."/>
            <person name="Richter M."/>
            <person name="Glockner F.O."/>
            <person name="Harder J."/>
        </authorList>
    </citation>
    <scope>NUCLEOTIDE SEQUENCE [LARGE SCALE GENOMIC DNA]</scope>
    <source>
        <strain evidence="8">K833</strain>
    </source>
</reference>
<evidence type="ECO:0000256" key="2">
    <source>
        <dbReference type="ARBA" id="ARBA00022692"/>
    </source>
</evidence>
<feature type="transmembrane region" description="Helical" evidence="6">
    <location>
        <begin position="110"/>
        <end position="130"/>
    </location>
</feature>
<gene>
    <name evidence="8" type="ORF">RISK_001513</name>
</gene>
<feature type="transmembrane region" description="Helical" evidence="6">
    <location>
        <begin position="83"/>
        <end position="103"/>
    </location>
</feature>
<feature type="transmembrane region" description="Helical" evidence="6">
    <location>
        <begin position="50"/>
        <end position="71"/>
    </location>
</feature>
<evidence type="ECO:0000256" key="3">
    <source>
        <dbReference type="ARBA" id="ARBA00022989"/>
    </source>
</evidence>
<dbReference type="Proteomes" id="UP000036367">
    <property type="component" value="Unassembled WGS sequence"/>
</dbReference>
<name>A0A0J1BID3_RHOIS</name>
<dbReference type="PATRIC" id="fig|595434.4.peg.1448"/>
<comment type="subcellular location">
    <subcellularLocation>
        <location evidence="1">Membrane</location>
        <topology evidence="1">Multi-pass membrane protein</topology>
    </subcellularLocation>
</comment>
<comment type="caution">
    <text evidence="8">The sequence shown here is derived from an EMBL/GenBank/DDBJ whole genome shotgun (WGS) entry which is preliminary data.</text>
</comment>
<proteinExistence type="predicted"/>
<dbReference type="InterPro" id="IPR007016">
    <property type="entry name" value="O-antigen_ligase-rel_domated"/>
</dbReference>
<evidence type="ECO:0000313" key="9">
    <source>
        <dbReference type="Proteomes" id="UP000036367"/>
    </source>
</evidence>
<feature type="transmembrane region" description="Helical" evidence="6">
    <location>
        <begin position="336"/>
        <end position="365"/>
    </location>
</feature>
<dbReference type="OrthoDB" id="234872at2"/>
<keyword evidence="9" id="KW-1185">Reference proteome</keyword>